<dbReference type="PRINTS" id="PR00069">
    <property type="entry name" value="ALDKETRDTASE"/>
</dbReference>
<keyword evidence="2" id="KW-0560">Oxidoreductase</keyword>
<dbReference type="Pfam" id="PF00248">
    <property type="entry name" value="Aldo_ket_red"/>
    <property type="match status" value="1"/>
</dbReference>
<dbReference type="InterPro" id="IPR023210">
    <property type="entry name" value="NADP_OxRdtase_dom"/>
</dbReference>
<organism evidence="2 3">
    <name type="scientific">Antarctobacter heliothermus</name>
    <dbReference type="NCBI Taxonomy" id="74033"/>
    <lineage>
        <taxon>Bacteria</taxon>
        <taxon>Pseudomonadati</taxon>
        <taxon>Pseudomonadota</taxon>
        <taxon>Alphaproteobacteria</taxon>
        <taxon>Rhodobacterales</taxon>
        <taxon>Roseobacteraceae</taxon>
        <taxon>Antarctobacter</taxon>
    </lineage>
</organism>
<dbReference type="GO" id="GO:0016491">
    <property type="term" value="F:oxidoreductase activity"/>
    <property type="evidence" value="ECO:0007669"/>
    <property type="project" value="UniProtKB-KW"/>
</dbReference>
<dbReference type="CDD" id="cd19101">
    <property type="entry name" value="AKR_unchar"/>
    <property type="match status" value="1"/>
</dbReference>
<dbReference type="Gene3D" id="3.20.20.100">
    <property type="entry name" value="NADP-dependent oxidoreductase domain"/>
    <property type="match status" value="1"/>
</dbReference>
<dbReference type="Gene3D" id="3.30.1330.40">
    <property type="entry name" value="RutC-like"/>
    <property type="match status" value="1"/>
</dbReference>
<geneLocation type="plasmid" evidence="3">
    <name>psms3-1</name>
</geneLocation>
<dbReference type="PANTHER" id="PTHR43147">
    <property type="entry name" value="PROTEIN TAS"/>
    <property type="match status" value="1"/>
</dbReference>
<dbReference type="Pfam" id="PF01042">
    <property type="entry name" value="Ribonuc_L-PSP"/>
    <property type="match status" value="1"/>
</dbReference>
<evidence type="ECO:0000313" key="3">
    <source>
        <dbReference type="Proteomes" id="UP000203589"/>
    </source>
</evidence>
<dbReference type="KEGG" id="aht:ANTHELSMS3_04862"/>
<dbReference type="Proteomes" id="UP000203589">
    <property type="component" value="Plasmid pSMS3-1"/>
</dbReference>
<sequence>MKESIDQISLPSGLSLSRVVTGLWQMADQERDGKAFDLDAAAESLADYARAGFTTFDMADHYGSAEIVAGKAAKILAAEGGPRPVILTKWCPEPGPMAADTVRKGVETALERLAMDRVDVMQFHWWQYQSPEYLDALTELMKLRDEGLVGHIGLTNFDAAHLRMVLKQGIEIATNQVCFSVLDRRAAGELTRVAAEHGVGILGFGTLCGGFLSDKWLGAPRPDQIEDWSRMKYMRFVETAGGWDRFQYLLGALALIGERHGVSISNVASRWVLEQAATAGVIVGARLGENAHRDDNRKMLGFALDAADRAAIDDAVATLDEIPGDCGDEYRKPPFLTASGDLSHHLDALPPVMDVAESVARPGRKRAESGSIWEEKAGFARAIRKGKRILVSGTTATDPHGATVCAGDAAGQAVYILDKITGALSSLGGAIEDVMRTRIYLTHEADWQAVSQVHARYFGDIRPANTLIVVKELIGGYEVEIEAEAELD</sequence>
<accession>A0A222EAN7</accession>
<reference evidence="2 3" key="1">
    <citation type="submission" date="2017-07" db="EMBL/GenBank/DDBJ databases">
        <title>Genome Sequence of Antarctobacter heliothermus Strain SMS3 Isolated from a culture of the Diatom Skeletonema marinoi.</title>
        <authorList>
            <person name="Topel M."/>
            <person name="Pinder M.I.M."/>
            <person name="Johansson O.N."/>
            <person name="Kourtchenko O."/>
            <person name="Godhe A."/>
            <person name="Clarke A.K."/>
        </authorList>
    </citation>
    <scope>NUCLEOTIDE SEQUENCE [LARGE SCALE GENOMIC DNA]</scope>
    <source>
        <strain evidence="2 3">SMS3</strain>
        <plasmid evidence="3">Plasmid psms3-1</plasmid>
    </source>
</reference>
<keyword evidence="3" id="KW-1185">Reference proteome</keyword>
<dbReference type="EMBL" id="CP022541">
    <property type="protein sequence ID" value="ASP23254.1"/>
    <property type="molecule type" value="Genomic_DNA"/>
</dbReference>
<dbReference type="EC" id="1.1.1.-" evidence="2"/>
<dbReference type="CDD" id="cd06154">
    <property type="entry name" value="YjgF_YER057c_UK114_like_6"/>
    <property type="match status" value="1"/>
</dbReference>
<dbReference type="OrthoDB" id="9783572at2"/>
<dbReference type="InterPro" id="IPR035959">
    <property type="entry name" value="RutC-like_sf"/>
</dbReference>
<feature type="domain" description="NADP-dependent oxidoreductase" evidence="1">
    <location>
        <begin position="19"/>
        <end position="315"/>
    </location>
</feature>
<protein>
    <submittedName>
        <fullName evidence="2">General stress protein 69</fullName>
        <ecNumber evidence="2">1.1.1.-</ecNumber>
    </submittedName>
</protein>
<name>A0A222EAN7_9RHOB</name>
<keyword evidence="2" id="KW-0614">Plasmid</keyword>
<proteinExistence type="predicted"/>
<gene>
    <name evidence="2" type="ORF">ANTHELSMS3_04862</name>
</gene>
<evidence type="ECO:0000313" key="2">
    <source>
        <dbReference type="EMBL" id="ASP23254.1"/>
    </source>
</evidence>
<dbReference type="InterPro" id="IPR020471">
    <property type="entry name" value="AKR"/>
</dbReference>
<dbReference type="InterPro" id="IPR036812">
    <property type="entry name" value="NAD(P)_OxRdtase_dom_sf"/>
</dbReference>
<dbReference type="AlphaFoldDB" id="A0A222EAN7"/>
<dbReference type="PANTHER" id="PTHR43147:SF2">
    <property type="entry name" value="NADP-DEPENDENT OXIDOREDUCTASE DOMAIN-CONTAINING PROTEIN"/>
    <property type="match status" value="1"/>
</dbReference>
<dbReference type="InterPro" id="IPR006175">
    <property type="entry name" value="YjgF/YER057c/UK114"/>
</dbReference>
<dbReference type="SUPFAM" id="SSF51430">
    <property type="entry name" value="NAD(P)-linked oxidoreductase"/>
    <property type="match status" value="1"/>
</dbReference>
<evidence type="ECO:0000259" key="1">
    <source>
        <dbReference type="Pfam" id="PF00248"/>
    </source>
</evidence>
<dbReference type="RefSeq" id="WP_094037374.1">
    <property type="nucleotide sequence ID" value="NZ_CP022541.1"/>
</dbReference>
<dbReference type="SUPFAM" id="SSF55298">
    <property type="entry name" value="YjgF-like"/>
    <property type="match status" value="1"/>
</dbReference>